<dbReference type="AlphaFoldDB" id="A0AAJ1M9P2"/>
<protein>
    <submittedName>
        <fullName evidence="2">Uncharacterized protein</fullName>
    </submittedName>
</protein>
<evidence type="ECO:0000313" key="2">
    <source>
        <dbReference type="EMBL" id="MDC2829106.1"/>
    </source>
</evidence>
<keyword evidence="1" id="KW-1133">Transmembrane helix</keyword>
<feature type="transmembrane region" description="Helical" evidence="1">
    <location>
        <begin position="28"/>
        <end position="47"/>
    </location>
</feature>
<dbReference type="EMBL" id="JAQONE010000006">
    <property type="protein sequence ID" value="MDC2829106.1"/>
    <property type="molecule type" value="Genomic_DNA"/>
</dbReference>
<sequence length="66" mass="7690">MISVLLLTMLMIFLSSFLIYSRFHQSAIFVFSFLFNVLLAGITHVYLNKHVSTLAVKINLKKDFFF</sequence>
<dbReference type="RefSeq" id="WP_272225766.1">
    <property type="nucleotide sequence ID" value="NZ_JAQONE010000006.1"/>
</dbReference>
<dbReference type="Proteomes" id="UP001220670">
    <property type="component" value="Unassembled WGS sequence"/>
</dbReference>
<name>A0AAJ1M9P2_LIMMU</name>
<keyword evidence="1" id="KW-0812">Transmembrane</keyword>
<evidence type="ECO:0000256" key="1">
    <source>
        <dbReference type="SAM" id="Phobius"/>
    </source>
</evidence>
<proteinExistence type="predicted"/>
<comment type="caution">
    <text evidence="2">The sequence shown here is derived from an EMBL/GenBank/DDBJ whole genome shotgun (WGS) entry which is preliminary data.</text>
</comment>
<accession>A0AAJ1M9P2</accession>
<organism evidence="2 3">
    <name type="scientific">Limosilactobacillus mucosae</name>
    <name type="common">Lactobacillus mucosae</name>
    <dbReference type="NCBI Taxonomy" id="97478"/>
    <lineage>
        <taxon>Bacteria</taxon>
        <taxon>Bacillati</taxon>
        <taxon>Bacillota</taxon>
        <taxon>Bacilli</taxon>
        <taxon>Lactobacillales</taxon>
        <taxon>Lactobacillaceae</taxon>
        <taxon>Limosilactobacillus</taxon>
    </lineage>
</organism>
<gene>
    <name evidence="2" type="ORF">PO250_01985</name>
</gene>
<evidence type="ECO:0000313" key="3">
    <source>
        <dbReference type="Proteomes" id="UP001220670"/>
    </source>
</evidence>
<reference evidence="2" key="1">
    <citation type="submission" date="2023-01" db="EMBL/GenBank/DDBJ databases">
        <title>Genome analysis of 13 Lactobacillus isolated from gut of wild boar.</title>
        <authorList>
            <person name="Papp P."/>
            <person name="Libisch B."/>
            <person name="Nagy T."/>
            <person name="Olasz F."/>
        </authorList>
    </citation>
    <scope>NUCLEOTIDE SEQUENCE</scope>
    <source>
        <strain evidence="2">F146</strain>
    </source>
</reference>
<keyword evidence="1" id="KW-0472">Membrane</keyword>